<keyword evidence="2" id="KW-0472">Membrane</keyword>
<dbReference type="Proteomes" id="UP000032875">
    <property type="component" value="Unassembled WGS sequence"/>
</dbReference>
<dbReference type="PANTHER" id="PTHR21180">
    <property type="entry name" value="ENDONUCLEASE/EXONUCLEASE/PHOSPHATASE FAMILY DOMAIN-CONTAINING PROTEIN 1"/>
    <property type="match status" value="1"/>
</dbReference>
<dbReference type="InterPro" id="IPR010994">
    <property type="entry name" value="RuvA_2-like"/>
</dbReference>
<name>I4M2U3_GARVA</name>
<protein>
    <recommendedName>
        <fullName evidence="3">Helix-hairpin-helix DNA-binding motif class 1 domain-containing protein</fullName>
    </recommendedName>
</protein>
<dbReference type="PANTHER" id="PTHR21180:SF32">
    <property type="entry name" value="ENDONUCLEASE_EXONUCLEASE_PHOSPHATASE FAMILY DOMAIN-CONTAINING PROTEIN 1"/>
    <property type="match status" value="1"/>
</dbReference>
<dbReference type="SUPFAM" id="SSF47781">
    <property type="entry name" value="RuvA domain 2-like"/>
    <property type="match status" value="1"/>
</dbReference>
<dbReference type="EMBL" id="ADES01000005">
    <property type="protein sequence ID" value="EIK83533.1"/>
    <property type="molecule type" value="Genomic_DNA"/>
</dbReference>
<evidence type="ECO:0000256" key="1">
    <source>
        <dbReference type="SAM" id="MobiDB-lite"/>
    </source>
</evidence>
<feature type="transmembrane region" description="Helical" evidence="2">
    <location>
        <begin position="87"/>
        <end position="108"/>
    </location>
</feature>
<organism evidence="4 5">
    <name type="scientific">Gardnerella vaginalis 1500E</name>
    <dbReference type="NCBI Taxonomy" id="698957"/>
    <lineage>
        <taxon>Bacteria</taxon>
        <taxon>Bacillati</taxon>
        <taxon>Actinomycetota</taxon>
        <taxon>Actinomycetes</taxon>
        <taxon>Bifidobacteriales</taxon>
        <taxon>Bifidobacteriaceae</taxon>
        <taxon>Gardnerella</taxon>
    </lineage>
</organism>
<dbReference type="InterPro" id="IPR004509">
    <property type="entry name" value="Competence_ComEA_HhH"/>
</dbReference>
<proteinExistence type="predicted"/>
<dbReference type="InterPro" id="IPR003583">
    <property type="entry name" value="Hlx-hairpin-Hlx_DNA-bd_motif"/>
</dbReference>
<dbReference type="Gene3D" id="1.10.150.320">
    <property type="entry name" value="Photosystem II 12 kDa extrinsic protein"/>
    <property type="match status" value="1"/>
</dbReference>
<dbReference type="AlphaFoldDB" id="I4M2U3"/>
<keyword evidence="2" id="KW-0812">Transmembrane</keyword>
<reference evidence="4 5" key="1">
    <citation type="journal article" date="2012" name="J. Bacteriol.">
        <title>Comparative Genomic Analyses of 17 Clinical Isolates of Gardnerella vaginalis Provide Evidence of Multiple Genetically Isolated Clades Consistent with Subspeciation into Genovars.</title>
        <authorList>
            <person name="Ahmed A."/>
            <person name="Earl J."/>
            <person name="Retchless A."/>
            <person name="Hillier S."/>
            <person name="Rabe L."/>
            <person name="Cherpes T."/>
            <person name="Powell E."/>
            <person name="Janto B."/>
            <person name="Eutsey R."/>
            <person name="Hiller N.L."/>
            <person name="Boissy R."/>
            <person name="Dahlgreen M."/>
            <person name="Hall B."/>
            <person name="Costerton J."/>
            <person name="Post J.C."/>
            <person name="Hu F."/>
            <person name="Ehrlich G."/>
        </authorList>
    </citation>
    <scope>NUCLEOTIDE SEQUENCE [LARGE SCALE GENOMIC DNA]</scope>
    <source>
        <strain evidence="4 5">1500E</strain>
    </source>
</reference>
<dbReference type="NCBIfam" id="TIGR00426">
    <property type="entry name" value="competence protein ComEA helix-hairpin-helix repeat region"/>
    <property type="match status" value="1"/>
</dbReference>
<feature type="domain" description="Helix-hairpin-helix DNA-binding motif class 1" evidence="3">
    <location>
        <begin position="227"/>
        <end position="246"/>
    </location>
</feature>
<feature type="region of interest" description="Disordered" evidence="1">
    <location>
        <begin position="1"/>
        <end position="24"/>
    </location>
</feature>
<dbReference type="InterPro" id="IPR051675">
    <property type="entry name" value="Endo/Exo/Phosphatase_dom_1"/>
</dbReference>
<evidence type="ECO:0000256" key="2">
    <source>
        <dbReference type="SAM" id="Phobius"/>
    </source>
</evidence>
<dbReference type="PATRIC" id="fig|698957.3.peg.273"/>
<feature type="compositionally biased region" description="Basic and acidic residues" evidence="1">
    <location>
        <begin position="135"/>
        <end position="152"/>
    </location>
</feature>
<feature type="region of interest" description="Disordered" evidence="1">
    <location>
        <begin position="135"/>
        <end position="215"/>
    </location>
</feature>
<dbReference type="GO" id="GO:0003677">
    <property type="term" value="F:DNA binding"/>
    <property type="evidence" value="ECO:0007669"/>
    <property type="project" value="InterPro"/>
</dbReference>
<comment type="caution">
    <text evidence="4">The sequence shown here is derived from an EMBL/GenBank/DDBJ whole genome shotgun (WGS) entry which is preliminary data.</text>
</comment>
<dbReference type="SMART" id="SM00278">
    <property type="entry name" value="HhH1"/>
    <property type="match status" value="2"/>
</dbReference>
<sequence length="280" mass="31607">MEDFGQNSGRHYSNNLPIDRPGIDLPRRRIASSLEEFSKRSFDDDFSENMRESMRESKRENYFDSFNSFDETIRNIKSSPRFHMKPVHTLAIMFVLVVALCASLTMLISQSLTYQRVQNSKSESLQKIEDNADYSKRSFDDLEDSNSKKNNENGESDYGIESSESSESIESRESIESSESGESGESSERSENGRNSQSGKSRKSRKSKSVSNKSDTFRININTATVDQLQSLKGIGPKTAARIIAHRKRVGGFNSLEDLLQIKGIGPKTLNKFRGNVEVK</sequence>
<evidence type="ECO:0000313" key="4">
    <source>
        <dbReference type="EMBL" id="EIK83533.1"/>
    </source>
</evidence>
<keyword evidence="2" id="KW-1133">Transmembrane helix</keyword>
<evidence type="ECO:0000313" key="5">
    <source>
        <dbReference type="Proteomes" id="UP000032875"/>
    </source>
</evidence>
<dbReference type="GO" id="GO:0006281">
    <property type="term" value="P:DNA repair"/>
    <property type="evidence" value="ECO:0007669"/>
    <property type="project" value="InterPro"/>
</dbReference>
<feature type="compositionally biased region" description="Low complexity" evidence="1">
    <location>
        <begin position="156"/>
        <end position="168"/>
    </location>
</feature>
<dbReference type="Pfam" id="PF12836">
    <property type="entry name" value="HHH_3"/>
    <property type="match status" value="1"/>
</dbReference>
<accession>I4M2U3</accession>
<evidence type="ECO:0000259" key="3">
    <source>
        <dbReference type="SMART" id="SM00278"/>
    </source>
</evidence>
<feature type="domain" description="Helix-hairpin-helix DNA-binding motif class 1" evidence="3">
    <location>
        <begin position="257"/>
        <end position="276"/>
    </location>
</feature>
<feature type="compositionally biased region" description="Polar residues" evidence="1">
    <location>
        <begin position="1"/>
        <end position="16"/>
    </location>
</feature>
<gene>
    <name evidence="4" type="ORF">CGSMWGv1500E_01408</name>
</gene>
<dbReference type="RefSeq" id="WP_004127069.1">
    <property type="nucleotide sequence ID" value="NZ_ADES01000005.1"/>
</dbReference>